<organism evidence="2 3">
    <name type="scientific">Gelidibacter algens</name>
    <dbReference type="NCBI Taxonomy" id="49280"/>
    <lineage>
        <taxon>Bacteria</taxon>
        <taxon>Pseudomonadati</taxon>
        <taxon>Bacteroidota</taxon>
        <taxon>Flavobacteriia</taxon>
        <taxon>Flavobacteriales</taxon>
        <taxon>Flavobacteriaceae</taxon>
        <taxon>Gelidibacter</taxon>
    </lineage>
</organism>
<evidence type="ECO:0000256" key="1">
    <source>
        <dbReference type="SAM" id="Coils"/>
    </source>
</evidence>
<dbReference type="InterPro" id="IPR021979">
    <property type="entry name" value="DUF3584"/>
</dbReference>
<reference evidence="2 3" key="1">
    <citation type="submission" date="2018-06" db="EMBL/GenBank/DDBJ databases">
        <title>Genomic Encyclopedia of Archaeal and Bacterial Type Strains, Phase II (KMG-II): from individual species to whole genera.</title>
        <authorList>
            <person name="Goeker M."/>
        </authorList>
    </citation>
    <scope>NUCLEOTIDE SEQUENCE [LARGE SCALE GENOMIC DNA]</scope>
    <source>
        <strain evidence="2 3">DSM 12408</strain>
    </source>
</reference>
<dbReference type="RefSeq" id="WP_066438558.1">
    <property type="nucleotide sequence ID" value="NZ_LZRN01000065.1"/>
</dbReference>
<feature type="coiled-coil region" evidence="1">
    <location>
        <begin position="518"/>
        <end position="545"/>
    </location>
</feature>
<keyword evidence="1" id="KW-0175">Coiled coil</keyword>
<feature type="coiled-coil region" evidence="1">
    <location>
        <begin position="427"/>
        <end position="461"/>
    </location>
</feature>
<proteinExistence type="predicted"/>
<protein>
    <submittedName>
        <fullName evidence="2">Uncharacterized protein DUF3584</fullName>
    </submittedName>
</protein>
<name>A0A1A7QQQ4_9FLAO</name>
<dbReference type="AlphaFoldDB" id="A0A1A7QQQ4"/>
<dbReference type="Pfam" id="PF12128">
    <property type="entry name" value="DUF3584"/>
    <property type="match status" value="1"/>
</dbReference>
<gene>
    <name evidence="2" type="ORF">LX77_02896</name>
</gene>
<dbReference type="OrthoDB" id="9810371at2"/>
<sequence>MRYLNKIIFINSASVAYAEIELDGNVHLIGTQGVGKSTLLRAILFFYNANKVKLGIPREKKNYDDYYFPYQNSYVIYEVMKDGVPFCVLSYKVNGKVAFRFFDSGYEQQLFIDHQNRAFENWEQIRQAFGKSIYYTPIISSYDEFRRIIYGDNKSLNPEYRKYAIIESRQYENIPRTIQNVFLNSNLEAKFIKDTIINSLNEEEFTIDLENYSKNHLREFESQINDIAIWSKANRKGEVPIRKQADSIIDHYRIHNYLNREKSELFRNLLSRMDYVEQQKPILQVEITEESQTKDRFYKEFEKLKELHQKREQKIISEIDYFKKQIAEAQRKQQEYQRIEIDILISKVAEKESLQQERGALAEEKNLLTSRFADIRTKYENLIRQIENEKQAYLNTKTSEINQLEQMFGNSKMELFTSYLKIVNDIKINSEAEKTNAIEEIERLKNEKHRLDNQKSELKHQIFFESEIGAGKQNQEQLIAKISAGYFTITDSKHQIKNARKEWELETERIGTRFEVETTKANDQRAEAENVIKEIESKLFQSEDSFYGWLNKNVSNWEDTIGKVINENVLFHSDLEPEQFEKETESLFGVRVNLEVLENKIKSVQEYRQDIEILKKQLEQIQKNSIRIEAEKETEQSKLKSGFTKKIKSLNDLIAKEDYELNQNEEKQKINSVKLKEWVEKSDTEKKIRATEIEKKLENSSYELSKATDQLTAVKKNISRRISLKETERDKKTADLEASKNEKVSTWQSSINNHKEQSDLRIEVLRKNQMDELEDKGADRKRLEEIDGKLSTIISSLEFIAQNEKTVIEYQKDKRELFDFLPQWKTDKITLEKQHLHSADTHKIELSKSHQKLSHQTEKVKSLEDKFSIFENDISEFEKFKKSEAFAGMEAVLEDSSDKEEQDISKKASLFISEINDKYYKGIGKFQELQRSINGFVSNFNEANVFQFKVQFGNDEEYLNFALNLKEFIEEDKIQEYQKRVNERFGTIINQIGRETTELTSKEAEIEKTIKKINDDFIHKNFVEAIKEMEMRTQKSSNPIVSLLLEIKDFNEEHSLQLGQINLFSTSESSSKNHRAVELVKQLIKELERAKTSTLTLSESFDLQFRIVENDNDSGWVEKLSNVGSEGTDVLVKAMINILLLNVFKDSASRKIKDFKLHCMMDEIGRLHPNNVRGILKFANERNILLINGSPTSQNATDYKYTYKLAKEQSKSNPKRYLTKINRLIKVNTKISN</sequence>
<comment type="caution">
    <text evidence="2">The sequence shown here is derived from an EMBL/GenBank/DDBJ whole genome shotgun (WGS) entry which is preliminary data.</text>
</comment>
<evidence type="ECO:0000313" key="3">
    <source>
        <dbReference type="Proteomes" id="UP000248987"/>
    </source>
</evidence>
<dbReference type="EMBL" id="QLLQ01000012">
    <property type="protein sequence ID" value="RAJ21142.1"/>
    <property type="molecule type" value="Genomic_DNA"/>
</dbReference>
<feature type="coiled-coil region" evidence="1">
    <location>
        <begin position="322"/>
        <end position="396"/>
    </location>
</feature>
<dbReference type="Proteomes" id="UP000248987">
    <property type="component" value="Unassembled WGS sequence"/>
</dbReference>
<dbReference type="STRING" id="49280.A9996_17980"/>
<accession>A0A1A7QQQ4</accession>
<feature type="coiled-coil region" evidence="1">
    <location>
        <begin position="594"/>
        <end position="710"/>
    </location>
</feature>
<keyword evidence="3" id="KW-1185">Reference proteome</keyword>
<evidence type="ECO:0000313" key="2">
    <source>
        <dbReference type="EMBL" id="RAJ21142.1"/>
    </source>
</evidence>